<sequence>MERNLKVALVGNPNTGKSTIFNALTGLNQKVGNFPGITVDKKTGISKLPNGKTVDVIDLPGTYSLYPKSADESIVFEVLSDKTNSSFPDLVVIVADATNLKRNLLLYTQIADLKIPVIIALNMMDQAEKSNIEINVDAFSKKLNVPVVPLSARKGQGINKLKEAISHSTLLALQLPTINVADIAPALIAEIQQELNVENQYAALQIAHQHEHLKYLSQEKSDRVEELEQKHGFHSQKAQAKETIERYNFINEILADTVKYKSVALEENISNKIDHVLTHKIWGFVIFFAIMMFVFNAIFSWAEYPMELIENLFAWIGEVGHEKLPEGLFTSLLLDGIVAGLGGIVVFIPQIAILFAFIAILEDTGYMSRVTFMMDRLMRKVGLNGKSVVPMIGGLACAVPSIMAARNIESWKDRMITIMVTPLISCSARLPVYTLLISLVVPDEKVFGFLSMQALVLMALYLIGFIAAFLIAWVMKVIIKAKDRGYFVMEMPVYRMPRWNNVLLTMYDKSKTFVLQAGKVIIAISIILWVMATFAPGDRFEKIDEKYATELANADDEAKEHIEVLISTEKLENSYIGLLGHAIEPVIRPLGYDWKIGIGLITSFAAREAFVGTMATIYSVDGGEEDTSTIRERMAASINPNTGMPVYTLATGVSLMLFYAFAMQCMSTVAIVQRETKSWKWPLIQIGYMTLMAYVCGLIAYQLLK</sequence>
<evidence type="ECO:0000256" key="10">
    <source>
        <dbReference type="ARBA" id="ARBA00023134"/>
    </source>
</evidence>
<evidence type="ECO:0000313" key="15">
    <source>
        <dbReference type="EMBL" id="MFD1628969.1"/>
    </source>
</evidence>
<feature type="transmembrane region" description="Helical" evidence="13">
    <location>
        <begin position="281"/>
        <end position="302"/>
    </location>
</feature>
<evidence type="ECO:0000259" key="14">
    <source>
        <dbReference type="PROSITE" id="PS51711"/>
    </source>
</evidence>
<evidence type="ECO:0000256" key="6">
    <source>
        <dbReference type="ARBA" id="ARBA00022741"/>
    </source>
</evidence>
<dbReference type="PANTHER" id="PTHR43185">
    <property type="entry name" value="FERROUS IRON TRANSPORT PROTEIN B"/>
    <property type="match status" value="1"/>
</dbReference>
<dbReference type="EMBL" id="JBHUDG010000003">
    <property type="protein sequence ID" value="MFD1628969.1"/>
    <property type="molecule type" value="Genomic_DNA"/>
</dbReference>
<dbReference type="PRINTS" id="PR00326">
    <property type="entry name" value="GTP1OBG"/>
</dbReference>
<protein>
    <recommendedName>
        <fullName evidence="12 13">Ferrous iron transport protein B</fullName>
    </recommendedName>
</protein>
<dbReference type="PROSITE" id="PS51711">
    <property type="entry name" value="G_FEOB"/>
    <property type="match status" value="1"/>
</dbReference>
<keyword evidence="16" id="KW-1185">Reference proteome</keyword>
<organism evidence="15 16">
    <name type="scientific">Pseudopedobacter beijingensis</name>
    <dbReference type="NCBI Taxonomy" id="1207056"/>
    <lineage>
        <taxon>Bacteria</taxon>
        <taxon>Pseudomonadati</taxon>
        <taxon>Bacteroidota</taxon>
        <taxon>Sphingobacteriia</taxon>
        <taxon>Sphingobacteriales</taxon>
        <taxon>Sphingobacteriaceae</taxon>
        <taxon>Pseudopedobacter</taxon>
    </lineage>
</organism>
<dbReference type="InterPro" id="IPR005225">
    <property type="entry name" value="Small_GTP-bd"/>
</dbReference>
<evidence type="ECO:0000256" key="3">
    <source>
        <dbReference type="ARBA" id="ARBA00022475"/>
    </source>
</evidence>
<dbReference type="CDD" id="cd01879">
    <property type="entry name" value="FeoB"/>
    <property type="match status" value="1"/>
</dbReference>
<feature type="transmembrane region" description="Helical" evidence="13">
    <location>
        <begin position="513"/>
        <end position="532"/>
    </location>
</feature>
<accession>A0ABW4IAG6</accession>
<comment type="function">
    <text evidence="13">Probable transporter of a GTP-driven Fe(2+) uptake system.</text>
</comment>
<feature type="transmembrane region" description="Helical" evidence="13">
    <location>
        <begin position="683"/>
        <end position="704"/>
    </location>
</feature>
<keyword evidence="8 13" id="KW-0408">Iron</keyword>
<keyword evidence="3" id="KW-1003">Cell membrane</keyword>
<keyword evidence="11 13" id="KW-0472">Membrane</keyword>
<dbReference type="Pfam" id="PF07664">
    <property type="entry name" value="FeoB_C"/>
    <property type="match status" value="1"/>
</dbReference>
<keyword evidence="4 13" id="KW-0410">Iron transport</keyword>
<dbReference type="InterPro" id="IPR011640">
    <property type="entry name" value="Fe2_transport_prot_B_C"/>
</dbReference>
<dbReference type="NCBIfam" id="TIGR00437">
    <property type="entry name" value="feoB"/>
    <property type="match status" value="1"/>
</dbReference>
<proteinExistence type="inferred from homology"/>
<comment type="caution">
    <text evidence="15">The sequence shown here is derived from an EMBL/GenBank/DDBJ whole genome shotgun (WGS) entry which is preliminary data.</text>
</comment>
<evidence type="ECO:0000256" key="7">
    <source>
        <dbReference type="ARBA" id="ARBA00022989"/>
    </source>
</evidence>
<dbReference type="RefSeq" id="WP_379661350.1">
    <property type="nucleotide sequence ID" value="NZ_JBHUDG010000003.1"/>
</dbReference>
<evidence type="ECO:0000256" key="2">
    <source>
        <dbReference type="ARBA" id="ARBA00022448"/>
    </source>
</evidence>
<evidence type="ECO:0000256" key="13">
    <source>
        <dbReference type="RuleBase" id="RU362098"/>
    </source>
</evidence>
<dbReference type="InterPro" id="IPR027417">
    <property type="entry name" value="P-loop_NTPase"/>
</dbReference>
<dbReference type="InterPro" id="IPR050860">
    <property type="entry name" value="FeoB_GTPase"/>
</dbReference>
<evidence type="ECO:0000256" key="11">
    <source>
        <dbReference type="ARBA" id="ARBA00023136"/>
    </source>
</evidence>
<comment type="subcellular location">
    <subcellularLocation>
        <location evidence="13">Cell inner membrane</location>
        <topology evidence="13">Multi-pass membrane protein</topology>
    </subcellularLocation>
    <subcellularLocation>
        <location evidence="1">Cell membrane</location>
        <topology evidence="1">Multi-pass membrane protein</topology>
    </subcellularLocation>
</comment>
<dbReference type="NCBIfam" id="TIGR00231">
    <property type="entry name" value="small_GTP"/>
    <property type="match status" value="1"/>
</dbReference>
<evidence type="ECO:0000256" key="5">
    <source>
        <dbReference type="ARBA" id="ARBA00022692"/>
    </source>
</evidence>
<feature type="domain" description="FeoB-type G" evidence="14">
    <location>
        <begin position="4"/>
        <end position="171"/>
    </location>
</feature>
<evidence type="ECO:0000256" key="12">
    <source>
        <dbReference type="NCBIfam" id="TIGR00437"/>
    </source>
</evidence>
<keyword evidence="7 13" id="KW-1133">Transmembrane helix</keyword>
<gene>
    <name evidence="15" type="primary">feoB</name>
    <name evidence="15" type="ORF">ACFSAH_03725</name>
</gene>
<dbReference type="InterPro" id="IPR011642">
    <property type="entry name" value="Gate_dom"/>
</dbReference>
<keyword evidence="6" id="KW-0547">Nucleotide-binding</keyword>
<dbReference type="InterPro" id="IPR003373">
    <property type="entry name" value="Fe2_transport_prot-B"/>
</dbReference>
<keyword evidence="5 13" id="KW-0812">Transmembrane</keyword>
<feature type="transmembrane region" description="Helical" evidence="13">
    <location>
        <begin position="454"/>
        <end position="479"/>
    </location>
</feature>
<name>A0ABW4IAG6_9SPHI</name>
<keyword evidence="10 13" id="KW-0342">GTP-binding</keyword>
<evidence type="ECO:0000256" key="8">
    <source>
        <dbReference type="ARBA" id="ARBA00023004"/>
    </source>
</evidence>
<feature type="transmembrane region" description="Helical" evidence="13">
    <location>
        <begin position="646"/>
        <end position="671"/>
    </location>
</feature>
<evidence type="ECO:0000313" key="16">
    <source>
        <dbReference type="Proteomes" id="UP001597118"/>
    </source>
</evidence>
<feature type="transmembrane region" description="Helical" evidence="13">
    <location>
        <begin position="381"/>
        <end position="403"/>
    </location>
</feature>
<keyword evidence="9" id="KW-0406">Ion transport</keyword>
<comment type="similarity">
    <text evidence="13">Belongs to the TRAFAC class TrmE-Era-EngA-EngB-Septin-like GTPase superfamily. FeoB GTPase (TC 9.A.8) family.</text>
</comment>
<dbReference type="PANTHER" id="PTHR43185:SF1">
    <property type="entry name" value="FE(2+) TRANSPORTER FEOB"/>
    <property type="match status" value="1"/>
</dbReference>
<dbReference type="SUPFAM" id="SSF52540">
    <property type="entry name" value="P-loop containing nucleoside triphosphate hydrolases"/>
    <property type="match status" value="1"/>
</dbReference>
<dbReference type="Pfam" id="PF02421">
    <property type="entry name" value="FeoB_N"/>
    <property type="match status" value="1"/>
</dbReference>
<keyword evidence="2 13" id="KW-0813">Transport</keyword>
<dbReference type="InterPro" id="IPR030389">
    <property type="entry name" value="G_FEOB_dom"/>
</dbReference>
<reference evidence="16" key="1">
    <citation type="journal article" date="2019" name="Int. J. Syst. Evol. Microbiol.">
        <title>The Global Catalogue of Microorganisms (GCM) 10K type strain sequencing project: providing services to taxonomists for standard genome sequencing and annotation.</title>
        <authorList>
            <consortium name="The Broad Institute Genomics Platform"/>
            <consortium name="The Broad Institute Genome Sequencing Center for Infectious Disease"/>
            <person name="Wu L."/>
            <person name="Ma J."/>
        </authorList>
    </citation>
    <scope>NUCLEOTIDE SEQUENCE [LARGE SCALE GENOMIC DNA]</scope>
    <source>
        <strain evidence="16">CCUG 53762</strain>
    </source>
</reference>
<dbReference type="Gene3D" id="3.40.50.300">
    <property type="entry name" value="P-loop containing nucleotide triphosphate hydrolases"/>
    <property type="match status" value="1"/>
</dbReference>
<evidence type="ECO:0000256" key="4">
    <source>
        <dbReference type="ARBA" id="ARBA00022496"/>
    </source>
</evidence>
<evidence type="ECO:0000256" key="9">
    <source>
        <dbReference type="ARBA" id="ARBA00023065"/>
    </source>
</evidence>
<evidence type="ECO:0000256" key="1">
    <source>
        <dbReference type="ARBA" id="ARBA00004651"/>
    </source>
</evidence>
<dbReference type="InterPro" id="IPR006073">
    <property type="entry name" value="GTP-bd"/>
</dbReference>
<feature type="transmembrane region" description="Helical" evidence="13">
    <location>
        <begin position="337"/>
        <end position="361"/>
    </location>
</feature>
<dbReference type="Pfam" id="PF07670">
    <property type="entry name" value="Gate"/>
    <property type="match status" value="2"/>
</dbReference>
<comment type="caution">
    <text evidence="13">Lacks conserved residue(s) required for the propagation of feature annotation.</text>
</comment>
<dbReference type="Proteomes" id="UP001597118">
    <property type="component" value="Unassembled WGS sequence"/>
</dbReference>